<evidence type="ECO:0000256" key="11">
    <source>
        <dbReference type="SAM" id="SignalP"/>
    </source>
</evidence>
<evidence type="ECO:0000256" key="2">
    <source>
        <dbReference type="ARBA" id="ARBA00006555"/>
    </source>
</evidence>
<dbReference type="OrthoDB" id="8448705at2"/>
<reference evidence="13 14" key="1">
    <citation type="submission" date="2015-11" db="EMBL/GenBank/DDBJ databases">
        <title>Ensifer anhuiense sp. nov., an effective nitrogen fixation bacterium with Glycine soja.</title>
        <authorList>
            <person name="Yan H."/>
            <person name="Chen W."/>
        </authorList>
    </citation>
    <scope>NUCLEOTIDE SEQUENCE [LARGE SCALE GENOMIC DNA]</scope>
    <source>
        <strain evidence="13 14">LMG 7837</strain>
    </source>
</reference>
<evidence type="ECO:0000256" key="9">
    <source>
        <dbReference type="ARBA" id="ARBA00023136"/>
    </source>
</evidence>
<feature type="region of interest" description="Disordered" evidence="10">
    <location>
        <begin position="130"/>
        <end position="218"/>
    </location>
</feature>
<keyword evidence="5" id="KW-0997">Cell inner membrane</keyword>
<keyword evidence="9" id="KW-0472">Membrane</keyword>
<dbReference type="EMBL" id="LNQB01000059">
    <property type="protein sequence ID" value="OAP48862.1"/>
    <property type="molecule type" value="Genomic_DNA"/>
</dbReference>
<dbReference type="Proteomes" id="UP000078507">
    <property type="component" value="Unassembled WGS sequence"/>
</dbReference>
<evidence type="ECO:0000313" key="13">
    <source>
        <dbReference type="EMBL" id="OAP48862.1"/>
    </source>
</evidence>
<evidence type="ECO:0000256" key="8">
    <source>
        <dbReference type="ARBA" id="ARBA00022989"/>
    </source>
</evidence>
<dbReference type="GO" id="GO:0015031">
    <property type="term" value="P:protein transport"/>
    <property type="evidence" value="ECO:0007669"/>
    <property type="project" value="UniProtKB-KW"/>
</dbReference>
<dbReference type="STRING" id="36856.ATB98_21030"/>
<comment type="caution">
    <text evidence="13">The sequence shown here is derived from an EMBL/GenBank/DDBJ whole genome shotgun (WGS) entry which is preliminary data.</text>
</comment>
<dbReference type="NCBIfam" id="TIGR01352">
    <property type="entry name" value="tonB_Cterm"/>
    <property type="match status" value="1"/>
</dbReference>
<dbReference type="PROSITE" id="PS52015">
    <property type="entry name" value="TONB_CTD"/>
    <property type="match status" value="1"/>
</dbReference>
<evidence type="ECO:0000256" key="4">
    <source>
        <dbReference type="ARBA" id="ARBA00022475"/>
    </source>
</evidence>
<evidence type="ECO:0000256" key="1">
    <source>
        <dbReference type="ARBA" id="ARBA00004383"/>
    </source>
</evidence>
<dbReference type="Pfam" id="PF03544">
    <property type="entry name" value="TonB_C"/>
    <property type="match status" value="1"/>
</dbReference>
<dbReference type="GO" id="GO:0098797">
    <property type="term" value="C:plasma membrane protein complex"/>
    <property type="evidence" value="ECO:0007669"/>
    <property type="project" value="TreeGrafter"/>
</dbReference>
<feature type="signal peptide" evidence="11">
    <location>
        <begin position="1"/>
        <end position="19"/>
    </location>
</feature>
<name>A0A178YMS8_SINSA</name>
<dbReference type="PANTHER" id="PTHR33446:SF2">
    <property type="entry name" value="PROTEIN TONB"/>
    <property type="match status" value="1"/>
</dbReference>
<dbReference type="GO" id="GO:0055085">
    <property type="term" value="P:transmembrane transport"/>
    <property type="evidence" value="ECO:0007669"/>
    <property type="project" value="InterPro"/>
</dbReference>
<feature type="compositionally biased region" description="Basic residues" evidence="10">
    <location>
        <begin position="163"/>
        <end position="172"/>
    </location>
</feature>
<feature type="compositionally biased region" description="Basic and acidic residues" evidence="10">
    <location>
        <begin position="135"/>
        <end position="162"/>
    </location>
</feature>
<dbReference type="Gene3D" id="3.30.1150.10">
    <property type="match status" value="1"/>
</dbReference>
<evidence type="ECO:0000313" key="14">
    <source>
        <dbReference type="Proteomes" id="UP000078507"/>
    </source>
</evidence>
<keyword evidence="3" id="KW-0813">Transport</keyword>
<sequence length="308" mass="32591">MKHIVKWAAAIGLSLLAHASGAMLFAPNEEEAELAGSAATEVTLLGNAFEDTLQAGNPSDVIEPTEVTPEELRPTEIQPVETGDVEPATSDVAATQPSDMMPTEADVILPAEVMPVPLAEAPVTARVPPVETVVPEEKPEPEKIEKPKVEKPEAEKPEPKKEPARKKKVVRKKAGDGGKQASTQKKGQTDGAEKAAASAATGAKASAAREAGNAAVDNYKGKVRRKLSRARRYPAEARRQGLRGVAHVRFTVSSDGGLVSVSLTKSAGSPILDEAALDAVRRAAPFPPIPESAGRNSWVFDIPLDFRR</sequence>
<dbReference type="SUPFAM" id="SSF74653">
    <property type="entry name" value="TolA/TonB C-terminal domain"/>
    <property type="match status" value="1"/>
</dbReference>
<keyword evidence="11" id="KW-0732">Signal</keyword>
<accession>A0A178YMS8</accession>
<feature type="chain" id="PRO_5008098039" evidence="11">
    <location>
        <begin position="20"/>
        <end position="308"/>
    </location>
</feature>
<dbReference type="InterPro" id="IPR006260">
    <property type="entry name" value="TonB/TolA_C"/>
</dbReference>
<feature type="domain" description="TonB C-terminal" evidence="12">
    <location>
        <begin position="218"/>
        <end position="308"/>
    </location>
</feature>
<feature type="compositionally biased region" description="Low complexity" evidence="10">
    <location>
        <begin position="194"/>
        <end position="215"/>
    </location>
</feature>
<dbReference type="GO" id="GO:0031992">
    <property type="term" value="F:energy transducer activity"/>
    <property type="evidence" value="ECO:0007669"/>
    <property type="project" value="TreeGrafter"/>
</dbReference>
<evidence type="ECO:0000256" key="3">
    <source>
        <dbReference type="ARBA" id="ARBA00022448"/>
    </source>
</evidence>
<keyword evidence="7" id="KW-0653">Protein transport</keyword>
<keyword evidence="14" id="KW-1185">Reference proteome</keyword>
<dbReference type="InterPro" id="IPR051045">
    <property type="entry name" value="TonB-dependent_transducer"/>
</dbReference>
<keyword evidence="6" id="KW-0812">Transmembrane</keyword>
<protein>
    <submittedName>
        <fullName evidence="13">Energy transducer TonB</fullName>
    </submittedName>
</protein>
<evidence type="ECO:0000256" key="10">
    <source>
        <dbReference type="SAM" id="MobiDB-lite"/>
    </source>
</evidence>
<comment type="subcellular location">
    <subcellularLocation>
        <location evidence="1">Cell inner membrane</location>
        <topology evidence="1">Single-pass membrane protein</topology>
        <orientation evidence="1">Periplasmic side</orientation>
    </subcellularLocation>
</comment>
<dbReference type="InterPro" id="IPR037682">
    <property type="entry name" value="TonB_C"/>
</dbReference>
<evidence type="ECO:0000256" key="5">
    <source>
        <dbReference type="ARBA" id="ARBA00022519"/>
    </source>
</evidence>
<evidence type="ECO:0000259" key="12">
    <source>
        <dbReference type="PROSITE" id="PS52015"/>
    </source>
</evidence>
<keyword evidence="8" id="KW-1133">Transmembrane helix</keyword>
<keyword evidence="4" id="KW-1003">Cell membrane</keyword>
<proteinExistence type="inferred from homology"/>
<organism evidence="13 14">
    <name type="scientific">Sinorhizobium saheli</name>
    <dbReference type="NCBI Taxonomy" id="36856"/>
    <lineage>
        <taxon>Bacteria</taxon>
        <taxon>Pseudomonadati</taxon>
        <taxon>Pseudomonadota</taxon>
        <taxon>Alphaproteobacteria</taxon>
        <taxon>Hyphomicrobiales</taxon>
        <taxon>Rhizobiaceae</taxon>
        <taxon>Sinorhizobium/Ensifer group</taxon>
        <taxon>Sinorhizobium</taxon>
    </lineage>
</organism>
<dbReference type="PANTHER" id="PTHR33446">
    <property type="entry name" value="PROTEIN TONB-RELATED"/>
    <property type="match status" value="1"/>
</dbReference>
<gene>
    <name evidence="13" type="ORF">ATB98_21030</name>
</gene>
<dbReference type="RefSeq" id="WP_066870251.1">
    <property type="nucleotide sequence ID" value="NZ_LNQB01000059.1"/>
</dbReference>
<evidence type="ECO:0000256" key="6">
    <source>
        <dbReference type="ARBA" id="ARBA00022692"/>
    </source>
</evidence>
<comment type="similarity">
    <text evidence="2">Belongs to the TonB family.</text>
</comment>
<feature type="region of interest" description="Disordered" evidence="10">
    <location>
        <begin position="54"/>
        <end position="96"/>
    </location>
</feature>
<evidence type="ECO:0000256" key="7">
    <source>
        <dbReference type="ARBA" id="ARBA00022927"/>
    </source>
</evidence>
<dbReference type="AlphaFoldDB" id="A0A178YMS8"/>